<evidence type="ECO:0000313" key="1">
    <source>
        <dbReference type="EMBL" id="KRZ64480.1"/>
    </source>
</evidence>
<organism evidence="1 2">
    <name type="scientific">Trichinella papuae</name>
    <dbReference type="NCBI Taxonomy" id="268474"/>
    <lineage>
        <taxon>Eukaryota</taxon>
        <taxon>Metazoa</taxon>
        <taxon>Ecdysozoa</taxon>
        <taxon>Nematoda</taxon>
        <taxon>Enoplea</taxon>
        <taxon>Dorylaimia</taxon>
        <taxon>Trichinellida</taxon>
        <taxon>Trichinellidae</taxon>
        <taxon>Trichinella</taxon>
    </lineage>
</organism>
<evidence type="ECO:0000313" key="2">
    <source>
        <dbReference type="Proteomes" id="UP000054843"/>
    </source>
</evidence>
<gene>
    <name evidence="1" type="ORF">T10_6571</name>
</gene>
<protein>
    <submittedName>
        <fullName evidence="1">Uncharacterized protein</fullName>
    </submittedName>
</protein>
<keyword evidence="2" id="KW-1185">Reference proteome</keyword>
<dbReference type="AlphaFoldDB" id="A0A0V1LY70"/>
<proteinExistence type="predicted"/>
<comment type="caution">
    <text evidence="1">The sequence shown here is derived from an EMBL/GenBank/DDBJ whole genome shotgun (WGS) entry which is preliminary data.</text>
</comment>
<dbReference type="EMBL" id="JYDO01001049">
    <property type="protein sequence ID" value="KRZ64480.1"/>
    <property type="molecule type" value="Genomic_DNA"/>
</dbReference>
<accession>A0A0V1LY70</accession>
<sequence length="37" mass="4207">MAAVLETYIIMYLLRCSAFSHQYAAPKSVGYITFLFS</sequence>
<dbReference type="Proteomes" id="UP000054843">
    <property type="component" value="Unassembled WGS sequence"/>
</dbReference>
<reference evidence="1 2" key="1">
    <citation type="submission" date="2015-01" db="EMBL/GenBank/DDBJ databases">
        <title>Evolution of Trichinella species and genotypes.</title>
        <authorList>
            <person name="Korhonen P.K."/>
            <person name="Edoardo P."/>
            <person name="Giuseppe L.R."/>
            <person name="Gasser R.B."/>
        </authorList>
    </citation>
    <scope>NUCLEOTIDE SEQUENCE [LARGE SCALE GENOMIC DNA]</scope>
    <source>
        <strain evidence="1">ISS1980</strain>
    </source>
</reference>
<name>A0A0V1LY70_9BILA</name>